<dbReference type="GeneID" id="24106359"/>
<protein>
    <submittedName>
        <fullName evidence="1">Uncharacterized protein</fullName>
    </submittedName>
</protein>
<dbReference type="Proteomes" id="UP000014071">
    <property type="component" value="Unassembled WGS sequence"/>
</dbReference>
<dbReference type="RefSeq" id="XP_012187080.1">
    <property type="nucleotide sequence ID" value="XM_012331690.1"/>
</dbReference>
<proteinExistence type="predicted"/>
<reference evidence="2" key="1">
    <citation type="journal article" date="2013" name="Genome Announc.">
        <title>Draft genome sequence of the basidiomycetous yeast-like fungus Pseudozyma hubeiensis SY62, which produces an abundant amount of the biosurfactant mannosylerythritol lipids.</title>
        <authorList>
            <person name="Konishi M."/>
            <person name="Hatada Y."/>
            <person name="Horiuchi J."/>
        </authorList>
    </citation>
    <scope>NUCLEOTIDE SEQUENCE [LARGE SCALE GENOMIC DNA]</scope>
    <source>
        <strain evidence="2">SY62</strain>
    </source>
</reference>
<evidence type="ECO:0000313" key="2">
    <source>
        <dbReference type="Proteomes" id="UP000014071"/>
    </source>
</evidence>
<sequence length="105" mass="11764">MLLHRCSSQTGRLSQHRRLLVELRRGMMRRPMASDRALNKILRDRAATPSATASGADTRYSVHGRSGPTILRLSLMRSHIVTGEAAKVHRGSVDRDRDQRSFASV</sequence>
<gene>
    <name evidence="1" type="ORF">PHSY_001058</name>
</gene>
<accession>R9NXN7</accession>
<organism evidence="1 2">
    <name type="scientific">Pseudozyma hubeiensis (strain SY62)</name>
    <name type="common">Yeast</name>
    <dbReference type="NCBI Taxonomy" id="1305764"/>
    <lineage>
        <taxon>Eukaryota</taxon>
        <taxon>Fungi</taxon>
        <taxon>Dikarya</taxon>
        <taxon>Basidiomycota</taxon>
        <taxon>Ustilaginomycotina</taxon>
        <taxon>Ustilaginomycetes</taxon>
        <taxon>Ustilaginales</taxon>
        <taxon>Ustilaginaceae</taxon>
        <taxon>Pseudozyma</taxon>
    </lineage>
</organism>
<dbReference type="EMBL" id="DF238776">
    <property type="protein sequence ID" value="GAC93493.1"/>
    <property type="molecule type" value="Genomic_DNA"/>
</dbReference>
<dbReference type="HOGENOM" id="CLU_2237779_0_0_1"/>
<evidence type="ECO:0000313" key="1">
    <source>
        <dbReference type="EMBL" id="GAC93493.1"/>
    </source>
</evidence>
<name>R9NXN7_PSEHS</name>
<keyword evidence="2" id="KW-1185">Reference proteome</keyword>
<dbReference type="AlphaFoldDB" id="R9NXN7"/>